<organism evidence="1 2">
    <name type="scientific">Solea senegalensis</name>
    <name type="common">Senegalese sole</name>
    <dbReference type="NCBI Taxonomy" id="28829"/>
    <lineage>
        <taxon>Eukaryota</taxon>
        <taxon>Metazoa</taxon>
        <taxon>Chordata</taxon>
        <taxon>Craniata</taxon>
        <taxon>Vertebrata</taxon>
        <taxon>Euteleostomi</taxon>
        <taxon>Actinopterygii</taxon>
        <taxon>Neopterygii</taxon>
        <taxon>Teleostei</taxon>
        <taxon>Neoteleostei</taxon>
        <taxon>Acanthomorphata</taxon>
        <taxon>Carangaria</taxon>
        <taxon>Pleuronectiformes</taxon>
        <taxon>Pleuronectoidei</taxon>
        <taxon>Soleidae</taxon>
        <taxon>Solea</taxon>
    </lineage>
</organism>
<dbReference type="Proteomes" id="UP000693946">
    <property type="component" value="Linkage Group LG15"/>
</dbReference>
<dbReference type="AlphaFoldDB" id="A0AAV6S5Q7"/>
<protein>
    <submittedName>
        <fullName evidence="1">Uncharacterized protein</fullName>
    </submittedName>
</protein>
<dbReference type="EMBL" id="JAGKHQ010000007">
    <property type="protein sequence ID" value="KAG7512007.1"/>
    <property type="molecule type" value="Genomic_DNA"/>
</dbReference>
<reference evidence="1 2" key="1">
    <citation type="journal article" date="2021" name="Sci. Rep.">
        <title>Chromosome anchoring in Senegalese sole (Solea senegalensis) reveals sex-associated markers and genome rearrangements in flatfish.</title>
        <authorList>
            <person name="Guerrero-Cozar I."/>
            <person name="Gomez-Garrido J."/>
            <person name="Berbel C."/>
            <person name="Martinez-Blanch J.F."/>
            <person name="Alioto T."/>
            <person name="Claros M.G."/>
            <person name="Gagnaire P.A."/>
            <person name="Manchado M."/>
        </authorList>
    </citation>
    <scope>NUCLEOTIDE SEQUENCE [LARGE SCALE GENOMIC DNA]</scope>
    <source>
        <strain evidence="1">Sse05_10M</strain>
    </source>
</reference>
<comment type="caution">
    <text evidence="1">The sequence shown here is derived from an EMBL/GenBank/DDBJ whole genome shotgun (WGS) entry which is preliminary data.</text>
</comment>
<keyword evidence="2" id="KW-1185">Reference proteome</keyword>
<name>A0AAV6S5Q7_SOLSE</name>
<accession>A0AAV6S5Q7</accession>
<gene>
    <name evidence="1" type="ORF">JOB18_016901</name>
</gene>
<evidence type="ECO:0000313" key="1">
    <source>
        <dbReference type="EMBL" id="KAG7512007.1"/>
    </source>
</evidence>
<proteinExistence type="predicted"/>
<evidence type="ECO:0000313" key="2">
    <source>
        <dbReference type="Proteomes" id="UP000693946"/>
    </source>
</evidence>
<sequence length="136" mass="14898">MRVLTRMVVFWGDRETTEINFYSLRRASRLPVWTCSGAEGHDKQPAAPSHSSPWATLIQILQTATWGANSPVISVSASLPGSVRNLTAKTGWLDNKKKDVSNFFLIIASDPTFTDMPPESILERSHHCNTGGGLSA</sequence>